<feature type="transmembrane region" description="Helical" evidence="2">
    <location>
        <begin position="88"/>
        <end position="107"/>
    </location>
</feature>
<sequence length="196" mass="21996">MHLLTRCGSVRGREEDGKGHDGKEKDILTHNIVCMCPSSSPSGRIDATCYWAFPPNLFCAPLLFFGCLNRYLHHSGRLSTFSVARPPWGYKMLLVTIFLLLSLSFTPSPLLCILSLAPLYRISFLFCFQILASSRCCLPESQYGSKCALVILFFCLLCVTEQGESMYLVITPATHSPSFPFFFMKLLLPFRSLSIS</sequence>
<protein>
    <submittedName>
        <fullName evidence="3">WGS project CAEQ00000000 data, annotated contig 768</fullName>
    </submittedName>
</protein>
<dbReference type="VEuPathDB" id="TriTrypDB:TcIL3000_0_19280"/>
<evidence type="ECO:0000256" key="2">
    <source>
        <dbReference type="SAM" id="Phobius"/>
    </source>
</evidence>
<keyword evidence="2" id="KW-0472">Membrane</keyword>
<name>F9WIC8_TRYCI</name>
<keyword evidence="4" id="KW-1185">Reference proteome</keyword>
<evidence type="ECO:0000313" key="3">
    <source>
        <dbReference type="EMBL" id="CCD17075.1"/>
    </source>
</evidence>
<dbReference type="Proteomes" id="UP000000702">
    <property type="component" value="Unassembled WGS sequence"/>
</dbReference>
<reference evidence="3 4" key="2">
    <citation type="journal article" date="2012" name="Proc. Natl. Acad. Sci. U.S.A.">
        <title>Antigenic diversity is generated by distinct evolutionary mechanisms in African trypanosome species.</title>
        <authorList>
            <person name="Jackson A.P."/>
            <person name="Berry A."/>
            <person name="Aslett M."/>
            <person name="Allison H.C."/>
            <person name="Burton P."/>
            <person name="Vavrova-Anderson J."/>
            <person name="Brown R."/>
            <person name="Browne H."/>
            <person name="Corton N."/>
            <person name="Hauser H."/>
            <person name="Gamble J."/>
            <person name="Gilderthorp R."/>
            <person name="Marcello L."/>
            <person name="McQuillan J."/>
            <person name="Otto T.D."/>
            <person name="Quail M.A."/>
            <person name="Sanders M.J."/>
            <person name="van Tonder A."/>
            <person name="Ginger M.L."/>
            <person name="Field M.C."/>
            <person name="Barry J.D."/>
            <person name="Hertz-Fowler C."/>
            <person name="Berriman M."/>
        </authorList>
    </citation>
    <scope>NUCLEOTIDE SEQUENCE [LARGE SCALE GENOMIC DNA]</scope>
    <source>
        <strain evidence="3 4">IL3000</strain>
    </source>
</reference>
<comment type="caution">
    <text evidence="3">The sequence shown here is derived from an EMBL/GenBank/DDBJ whole genome shotgun (WGS) entry which is preliminary data.</text>
</comment>
<proteinExistence type="predicted"/>
<reference evidence="4" key="1">
    <citation type="submission" date="2011-07" db="EMBL/GenBank/DDBJ databases">
        <title>Divergent evolution of antigenic variation in African trypanosomes.</title>
        <authorList>
            <person name="Jackson A.P."/>
            <person name="Berry A."/>
            <person name="Allison H.C."/>
            <person name="Burton P."/>
            <person name="Anderson J."/>
            <person name="Aslett M."/>
            <person name="Brown R."/>
            <person name="Corton N."/>
            <person name="Harris D."/>
            <person name="Hauser H."/>
            <person name="Gamble J."/>
            <person name="Gilderthorp R."/>
            <person name="McQuillan J."/>
            <person name="Quail M.A."/>
            <person name="Sanders M."/>
            <person name="Van Tonder A."/>
            <person name="Ginger M.L."/>
            <person name="Donelson J.E."/>
            <person name="Field M.C."/>
            <person name="Barry J.D."/>
            <person name="Berriman M."/>
            <person name="Hertz-Fowler C."/>
        </authorList>
    </citation>
    <scope>NUCLEOTIDE SEQUENCE [LARGE SCALE GENOMIC DNA]</scope>
    <source>
        <strain evidence="4">IL3000</strain>
    </source>
</reference>
<dbReference type="AlphaFoldDB" id="F9WIC8"/>
<organism evidence="3 4">
    <name type="scientific">Trypanosoma congolense (strain IL3000)</name>
    <dbReference type="NCBI Taxonomy" id="1068625"/>
    <lineage>
        <taxon>Eukaryota</taxon>
        <taxon>Discoba</taxon>
        <taxon>Euglenozoa</taxon>
        <taxon>Kinetoplastea</taxon>
        <taxon>Metakinetoplastina</taxon>
        <taxon>Trypanosomatida</taxon>
        <taxon>Trypanosomatidae</taxon>
        <taxon>Trypanosoma</taxon>
        <taxon>Nannomonas</taxon>
    </lineage>
</organism>
<feature type="compositionally biased region" description="Basic and acidic residues" evidence="1">
    <location>
        <begin position="11"/>
        <end position="23"/>
    </location>
</feature>
<feature type="transmembrane region" description="Helical" evidence="2">
    <location>
        <begin position="50"/>
        <end position="68"/>
    </location>
</feature>
<keyword evidence="2" id="KW-0812">Transmembrane</keyword>
<accession>F9WIC8</accession>
<dbReference type="EMBL" id="CAEQ01002568">
    <property type="protein sequence ID" value="CCD17075.1"/>
    <property type="molecule type" value="Genomic_DNA"/>
</dbReference>
<gene>
    <name evidence="3" type="ORF">TCIL3000_0_19280</name>
</gene>
<evidence type="ECO:0000256" key="1">
    <source>
        <dbReference type="SAM" id="MobiDB-lite"/>
    </source>
</evidence>
<feature type="region of interest" description="Disordered" evidence="1">
    <location>
        <begin position="1"/>
        <end position="23"/>
    </location>
</feature>
<evidence type="ECO:0000313" key="4">
    <source>
        <dbReference type="Proteomes" id="UP000000702"/>
    </source>
</evidence>
<keyword evidence="2" id="KW-1133">Transmembrane helix</keyword>